<keyword evidence="2" id="KW-1185">Reference proteome</keyword>
<gene>
    <name evidence="1" type="ORF">DPMN_123089</name>
</gene>
<dbReference type="EMBL" id="JAIWYP010000005">
    <property type="protein sequence ID" value="KAH3821326.1"/>
    <property type="molecule type" value="Genomic_DNA"/>
</dbReference>
<reference evidence="1" key="1">
    <citation type="journal article" date="2019" name="bioRxiv">
        <title>The Genome of the Zebra Mussel, Dreissena polymorpha: A Resource for Invasive Species Research.</title>
        <authorList>
            <person name="McCartney M.A."/>
            <person name="Auch B."/>
            <person name="Kono T."/>
            <person name="Mallez S."/>
            <person name="Zhang Y."/>
            <person name="Obille A."/>
            <person name="Becker A."/>
            <person name="Abrahante J.E."/>
            <person name="Garbe J."/>
            <person name="Badalamenti J.P."/>
            <person name="Herman A."/>
            <person name="Mangelson H."/>
            <person name="Liachko I."/>
            <person name="Sullivan S."/>
            <person name="Sone E.D."/>
            <person name="Koren S."/>
            <person name="Silverstein K.A.T."/>
            <person name="Beckman K.B."/>
            <person name="Gohl D.M."/>
        </authorList>
    </citation>
    <scope>NUCLEOTIDE SEQUENCE</scope>
    <source>
        <strain evidence="1">Duluth1</strain>
        <tissue evidence="1">Whole animal</tissue>
    </source>
</reference>
<organism evidence="1 2">
    <name type="scientific">Dreissena polymorpha</name>
    <name type="common">Zebra mussel</name>
    <name type="synonym">Mytilus polymorpha</name>
    <dbReference type="NCBI Taxonomy" id="45954"/>
    <lineage>
        <taxon>Eukaryota</taxon>
        <taxon>Metazoa</taxon>
        <taxon>Spiralia</taxon>
        <taxon>Lophotrochozoa</taxon>
        <taxon>Mollusca</taxon>
        <taxon>Bivalvia</taxon>
        <taxon>Autobranchia</taxon>
        <taxon>Heteroconchia</taxon>
        <taxon>Euheterodonta</taxon>
        <taxon>Imparidentia</taxon>
        <taxon>Neoheterodontei</taxon>
        <taxon>Myida</taxon>
        <taxon>Dreissenoidea</taxon>
        <taxon>Dreissenidae</taxon>
        <taxon>Dreissena</taxon>
    </lineage>
</organism>
<reference evidence="1" key="2">
    <citation type="submission" date="2020-11" db="EMBL/GenBank/DDBJ databases">
        <authorList>
            <person name="McCartney M.A."/>
            <person name="Auch B."/>
            <person name="Kono T."/>
            <person name="Mallez S."/>
            <person name="Becker A."/>
            <person name="Gohl D.M."/>
            <person name="Silverstein K.A.T."/>
            <person name="Koren S."/>
            <person name="Bechman K.B."/>
            <person name="Herman A."/>
            <person name="Abrahante J.E."/>
            <person name="Garbe J."/>
        </authorList>
    </citation>
    <scope>NUCLEOTIDE SEQUENCE</scope>
    <source>
        <strain evidence="1">Duluth1</strain>
        <tissue evidence="1">Whole animal</tissue>
    </source>
</reference>
<dbReference type="Proteomes" id="UP000828390">
    <property type="component" value="Unassembled WGS sequence"/>
</dbReference>
<name>A0A9D4GPP5_DREPO</name>
<proteinExistence type="predicted"/>
<accession>A0A9D4GPP5</accession>
<protein>
    <submittedName>
        <fullName evidence="1">Uncharacterized protein</fullName>
    </submittedName>
</protein>
<sequence length="56" mass="6645">MNDVIMPMIAKFALYEEGISCSEMNPIVRRRVQNYVLEEATKEGFICARPRRRVRR</sequence>
<dbReference type="AlphaFoldDB" id="A0A9D4GPP5"/>
<evidence type="ECO:0000313" key="1">
    <source>
        <dbReference type="EMBL" id="KAH3821326.1"/>
    </source>
</evidence>
<evidence type="ECO:0000313" key="2">
    <source>
        <dbReference type="Proteomes" id="UP000828390"/>
    </source>
</evidence>
<comment type="caution">
    <text evidence="1">The sequence shown here is derived from an EMBL/GenBank/DDBJ whole genome shotgun (WGS) entry which is preliminary data.</text>
</comment>